<dbReference type="GO" id="GO:0003700">
    <property type="term" value="F:DNA-binding transcription factor activity"/>
    <property type="evidence" value="ECO:0007669"/>
    <property type="project" value="InterPro"/>
</dbReference>
<evidence type="ECO:0000256" key="4">
    <source>
        <dbReference type="SAM" id="Phobius"/>
    </source>
</evidence>
<keyword evidence="4" id="KW-1133">Transmembrane helix</keyword>
<dbReference type="InterPro" id="IPR018060">
    <property type="entry name" value="HTH_AraC"/>
</dbReference>
<keyword evidence="4" id="KW-0472">Membrane</keyword>
<keyword evidence="2" id="KW-0238">DNA-binding</keyword>
<keyword evidence="7" id="KW-1185">Reference proteome</keyword>
<feature type="transmembrane region" description="Helical" evidence="4">
    <location>
        <begin position="157"/>
        <end position="179"/>
    </location>
</feature>
<evidence type="ECO:0000313" key="7">
    <source>
        <dbReference type="Proteomes" id="UP000445000"/>
    </source>
</evidence>
<dbReference type="PROSITE" id="PS00041">
    <property type="entry name" value="HTH_ARAC_FAMILY_1"/>
    <property type="match status" value="1"/>
</dbReference>
<feature type="transmembrane region" description="Helical" evidence="4">
    <location>
        <begin position="185"/>
        <end position="204"/>
    </location>
</feature>
<keyword evidence="3" id="KW-0804">Transcription</keyword>
<dbReference type="GO" id="GO:0043565">
    <property type="term" value="F:sequence-specific DNA binding"/>
    <property type="evidence" value="ECO:0007669"/>
    <property type="project" value="InterPro"/>
</dbReference>
<dbReference type="Pfam" id="PF12833">
    <property type="entry name" value="HTH_18"/>
    <property type="match status" value="1"/>
</dbReference>
<dbReference type="PRINTS" id="PR00032">
    <property type="entry name" value="HTHARAC"/>
</dbReference>
<protein>
    <recommendedName>
        <fullName evidence="5">HTH araC/xylS-type domain-containing protein</fullName>
    </recommendedName>
</protein>
<dbReference type="SUPFAM" id="SSF46689">
    <property type="entry name" value="Homeodomain-like"/>
    <property type="match status" value="1"/>
</dbReference>
<sequence>MNDLSLFDLTNIAIAGFAAVSAVLLLLAYVALIDVPGKSIYSIASCAALVAALATIEVGHLVYFTGGGQPLAHFYYKLALFMVPPAFYSFGRWAILPTETFRPFQLLHFLPIPALFLLPLKIALPLLFTLGAGYSLWLGNLVYGLRDQRKQFRFEFLYFAVMSVLAVIVLGLGFAIPYVDHDYFYYFYNNAVALGVAIMLVALVGNPNLIGDLTEAARVKYGSSTLREVDVDASLAKLNQVMIDGKAYQNESLSLASLAEAVGLSGHQLSELINTRLGIGFSRYVRECRVNAAKTLLISAPSRSILSISMDTGFRSQSAFYSAFKEATGQSPGDYRRSQTPP</sequence>
<proteinExistence type="predicted"/>
<organism evidence="6 7">
    <name type="scientific">Steroidobacter agaridevorans</name>
    <dbReference type="NCBI Taxonomy" id="2695856"/>
    <lineage>
        <taxon>Bacteria</taxon>
        <taxon>Pseudomonadati</taxon>
        <taxon>Pseudomonadota</taxon>
        <taxon>Gammaproteobacteria</taxon>
        <taxon>Steroidobacterales</taxon>
        <taxon>Steroidobacteraceae</taxon>
        <taxon>Steroidobacter</taxon>
    </lineage>
</organism>
<dbReference type="PROSITE" id="PS01124">
    <property type="entry name" value="HTH_ARAC_FAMILY_2"/>
    <property type="match status" value="1"/>
</dbReference>
<dbReference type="Gene3D" id="1.10.10.60">
    <property type="entry name" value="Homeodomain-like"/>
    <property type="match status" value="2"/>
</dbReference>
<gene>
    <name evidence="6" type="ORF">GCM10011487_35400</name>
</gene>
<evidence type="ECO:0000259" key="5">
    <source>
        <dbReference type="PROSITE" id="PS01124"/>
    </source>
</evidence>
<dbReference type="EMBL" id="BLJN01000003">
    <property type="protein sequence ID" value="GFE81540.1"/>
    <property type="molecule type" value="Genomic_DNA"/>
</dbReference>
<dbReference type="RefSeq" id="WP_161813174.1">
    <property type="nucleotide sequence ID" value="NZ_BLJN01000003.1"/>
</dbReference>
<dbReference type="InterPro" id="IPR020449">
    <property type="entry name" value="Tscrpt_reg_AraC-type_HTH"/>
</dbReference>
<dbReference type="Proteomes" id="UP000445000">
    <property type="component" value="Unassembled WGS sequence"/>
</dbReference>
<dbReference type="AlphaFoldDB" id="A0A829YE70"/>
<feature type="transmembrane region" description="Helical" evidence="4">
    <location>
        <begin position="74"/>
        <end position="91"/>
    </location>
</feature>
<name>A0A829YE70_9GAMM</name>
<evidence type="ECO:0000256" key="3">
    <source>
        <dbReference type="ARBA" id="ARBA00023163"/>
    </source>
</evidence>
<feature type="transmembrane region" description="Helical" evidence="4">
    <location>
        <begin position="40"/>
        <end position="62"/>
    </location>
</feature>
<dbReference type="InterPro" id="IPR018062">
    <property type="entry name" value="HTH_AraC-typ_CS"/>
</dbReference>
<dbReference type="SMART" id="SM00342">
    <property type="entry name" value="HTH_ARAC"/>
    <property type="match status" value="1"/>
</dbReference>
<keyword evidence="1" id="KW-0805">Transcription regulation</keyword>
<evidence type="ECO:0000313" key="6">
    <source>
        <dbReference type="EMBL" id="GFE81540.1"/>
    </source>
</evidence>
<dbReference type="PANTHER" id="PTHR43280:SF29">
    <property type="entry name" value="ARAC-FAMILY TRANSCRIPTIONAL REGULATOR"/>
    <property type="match status" value="1"/>
</dbReference>
<comment type="caution">
    <text evidence="6">The sequence shown here is derived from an EMBL/GenBank/DDBJ whole genome shotgun (WGS) entry which is preliminary data.</text>
</comment>
<feature type="transmembrane region" description="Helical" evidence="4">
    <location>
        <begin position="12"/>
        <end position="33"/>
    </location>
</feature>
<evidence type="ECO:0000256" key="1">
    <source>
        <dbReference type="ARBA" id="ARBA00023015"/>
    </source>
</evidence>
<feature type="domain" description="HTH araC/xylS-type" evidence="5">
    <location>
        <begin position="236"/>
        <end position="338"/>
    </location>
</feature>
<evidence type="ECO:0000256" key="2">
    <source>
        <dbReference type="ARBA" id="ARBA00023125"/>
    </source>
</evidence>
<feature type="transmembrane region" description="Helical" evidence="4">
    <location>
        <begin position="126"/>
        <end position="145"/>
    </location>
</feature>
<accession>A0A829YE70</accession>
<keyword evidence="4" id="KW-0812">Transmembrane</keyword>
<dbReference type="InterPro" id="IPR009057">
    <property type="entry name" value="Homeodomain-like_sf"/>
</dbReference>
<dbReference type="PANTHER" id="PTHR43280">
    <property type="entry name" value="ARAC-FAMILY TRANSCRIPTIONAL REGULATOR"/>
    <property type="match status" value="1"/>
</dbReference>
<reference evidence="7" key="1">
    <citation type="submission" date="2020-01" db="EMBL/GenBank/DDBJ databases">
        <title>'Steroidobacter agaridevorans' sp. nov., agar-degrading bacteria isolated from rhizosphere soils.</title>
        <authorList>
            <person name="Ikenaga M."/>
            <person name="Kataoka M."/>
            <person name="Murouchi A."/>
            <person name="Katsuragi S."/>
            <person name="Sakai M."/>
        </authorList>
    </citation>
    <scope>NUCLEOTIDE SEQUENCE [LARGE SCALE GENOMIC DNA]</scope>
    <source>
        <strain evidence="7">YU21-B</strain>
    </source>
</reference>